<evidence type="ECO:0000259" key="1">
    <source>
        <dbReference type="Pfam" id="PF00582"/>
    </source>
</evidence>
<reference evidence="2" key="1">
    <citation type="submission" date="2020-05" db="EMBL/GenBank/DDBJ databases">
        <title>Phylogenomic resolution of chytrid fungi.</title>
        <authorList>
            <person name="Stajich J.E."/>
            <person name="Amses K."/>
            <person name="Simmons R."/>
            <person name="Seto K."/>
            <person name="Myers J."/>
            <person name="Bonds A."/>
            <person name="Quandt C.A."/>
            <person name="Barry K."/>
            <person name="Liu P."/>
            <person name="Grigoriev I."/>
            <person name="Longcore J.E."/>
            <person name="James T.Y."/>
        </authorList>
    </citation>
    <scope>NUCLEOTIDE SEQUENCE</scope>
    <source>
        <strain evidence="2">PLAUS21</strain>
    </source>
</reference>
<sequence>MKEIIHSDHSKDSEHKRLLVFALDSSDCSKYAVDWSKKHLLKEDDKIIIVNIRAPVEPSAITSISEKTGLASLTEKAGINVPYIKADPEKDEKLNHVQAKEQKQLLDCYAKCFEECNLEYFGGVGDPYKDLLDFIDTLKCDLIVIGQRGEGVLKSVLGGVSDFVVNHSKDPVLVVKKK</sequence>
<dbReference type="InterPro" id="IPR014729">
    <property type="entry name" value="Rossmann-like_a/b/a_fold"/>
</dbReference>
<feature type="domain" description="UspA" evidence="1">
    <location>
        <begin position="19"/>
        <end position="176"/>
    </location>
</feature>
<dbReference type="PANTHER" id="PTHR31964:SF113">
    <property type="entry name" value="USPA DOMAIN-CONTAINING PROTEIN"/>
    <property type="match status" value="1"/>
</dbReference>
<dbReference type="EMBL" id="JADGKB010000145">
    <property type="protein sequence ID" value="KAJ3252325.1"/>
    <property type="molecule type" value="Genomic_DNA"/>
</dbReference>
<dbReference type="CDD" id="cd23659">
    <property type="entry name" value="USP_At3g01520-like"/>
    <property type="match status" value="1"/>
</dbReference>
<organism evidence="2 3">
    <name type="scientific">Boothiomyces macroporosus</name>
    <dbReference type="NCBI Taxonomy" id="261099"/>
    <lineage>
        <taxon>Eukaryota</taxon>
        <taxon>Fungi</taxon>
        <taxon>Fungi incertae sedis</taxon>
        <taxon>Chytridiomycota</taxon>
        <taxon>Chytridiomycota incertae sedis</taxon>
        <taxon>Chytridiomycetes</taxon>
        <taxon>Rhizophydiales</taxon>
        <taxon>Terramycetaceae</taxon>
        <taxon>Boothiomyces</taxon>
    </lineage>
</organism>
<proteinExistence type="predicted"/>
<dbReference type="SUPFAM" id="SSF52402">
    <property type="entry name" value="Adenine nucleotide alpha hydrolases-like"/>
    <property type="match status" value="1"/>
</dbReference>
<dbReference type="InterPro" id="IPR006016">
    <property type="entry name" value="UspA"/>
</dbReference>
<name>A0AAD5UAM0_9FUNG</name>
<evidence type="ECO:0000313" key="3">
    <source>
        <dbReference type="Proteomes" id="UP001210925"/>
    </source>
</evidence>
<dbReference type="InterPro" id="IPR006015">
    <property type="entry name" value="Universal_stress_UspA"/>
</dbReference>
<protein>
    <recommendedName>
        <fullName evidence="1">UspA domain-containing protein</fullName>
    </recommendedName>
</protein>
<dbReference type="AlphaFoldDB" id="A0AAD5UAM0"/>
<dbReference type="PRINTS" id="PR01438">
    <property type="entry name" value="UNVRSLSTRESS"/>
</dbReference>
<dbReference type="Gene3D" id="3.40.50.620">
    <property type="entry name" value="HUPs"/>
    <property type="match status" value="1"/>
</dbReference>
<comment type="caution">
    <text evidence="2">The sequence shown here is derived from an EMBL/GenBank/DDBJ whole genome shotgun (WGS) entry which is preliminary data.</text>
</comment>
<dbReference type="Proteomes" id="UP001210925">
    <property type="component" value="Unassembled WGS sequence"/>
</dbReference>
<dbReference type="Pfam" id="PF00582">
    <property type="entry name" value="Usp"/>
    <property type="match status" value="1"/>
</dbReference>
<keyword evidence="3" id="KW-1185">Reference proteome</keyword>
<dbReference type="PANTHER" id="PTHR31964">
    <property type="entry name" value="ADENINE NUCLEOTIDE ALPHA HYDROLASES-LIKE SUPERFAMILY PROTEIN"/>
    <property type="match status" value="1"/>
</dbReference>
<accession>A0AAD5UAM0</accession>
<evidence type="ECO:0000313" key="2">
    <source>
        <dbReference type="EMBL" id="KAJ3252325.1"/>
    </source>
</evidence>
<gene>
    <name evidence="2" type="ORF">HK103_001631</name>
</gene>